<comment type="subcellular location">
    <subcellularLocation>
        <location evidence="1">Membrane</location>
        <topology evidence="1">Multi-pass membrane protein</topology>
    </subcellularLocation>
</comment>
<feature type="transmembrane region" description="Helical" evidence="7">
    <location>
        <begin position="205"/>
        <end position="228"/>
    </location>
</feature>
<keyword evidence="3 7" id="KW-0812">Transmembrane</keyword>
<comment type="caution">
    <text evidence="8">The sequence shown here is derived from an EMBL/GenBank/DDBJ whole genome shotgun (WGS) entry which is preliminary data.</text>
</comment>
<dbReference type="AlphaFoldDB" id="A0AAE2D2N0"/>
<feature type="transmembrane region" description="Helical" evidence="7">
    <location>
        <begin position="437"/>
        <end position="466"/>
    </location>
</feature>
<evidence type="ECO:0000256" key="3">
    <source>
        <dbReference type="ARBA" id="ARBA00022692"/>
    </source>
</evidence>
<accession>A0AAE2D2N0</accession>
<evidence type="ECO:0000256" key="1">
    <source>
        <dbReference type="ARBA" id="ARBA00004141"/>
    </source>
</evidence>
<dbReference type="InterPro" id="IPR038377">
    <property type="entry name" value="Na/Glc_symporter_sf"/>
</dbReference>
<gene>
    <name evidence="8" type="ORF">MN116_000160</name>
</gene>
<feature type="transmembrane region" description="Helical" evidence="7">
    <location>
        <begin position="330"/>
        <end position="348"/>
    </location>
</feature>
<feature type="transmembrane region" description="Helical" evidence="7">
    <location>
        <begin position="235"/>
        <end position="253"/>
    </location>
</feature>
<evidence type="ECO:0000256" key="7">
    <source>
        <dbReference type="SAM" id="Phobius"/>
    </source>
</evidence>
<feature type="transmembrane region" description="Helical" evidence="7">
    <location>
        <begin position="821"/>
        <end position="843"/>
    </location>
</feature>
<dbReference type="Pfam" id="PF00474">
    <property type="entry name" value="SSF"/>
    <property type="match status" value="1"/>
</dbReference>
<dbReference type="NCBIfam" id="TIGR00813">
    <property type="entry name" value="sss"/>
    <property type="match status" value="1"/>
</dbReference>
<evidence type="ECO:0000256" key="2">
    <source>
        <dbReference type="ARBA" id="ARBA00006434"/>
    </source>
</evidence>
<keyword evidence="9" id="KW-1185">Reference proteome</keyword>
<feature type="transmembrane region" description="Helical" evidence="7">
    <location>
        <begin position="168"/>
        <end position="185"/>
    </location>
</feature>
<dbReference type="GO" id="GO:0005412">
    <property type="term" value="F:D-glucose:sodium symporter activity"/>
    <property type="evidence" value="ECO:0007669"/>
    <property type="project" value="TreeGrafter"/>
</dbReference>
<protein>
    <recommendedName>
        <fullName evidence="10">Sodium/myo-inositol cotransporter</fullName>
    </recommendedName>
</protein>
<organism evidence="8 9">
    <name type="scientific">Schistosoma mekongi</name>
    <name type="common">Parasitic worm</name>
    <dbReference type="NCBI Taxonomy" id="38744"/>
    <lineage>
        <taxon>Eukaryota</taxon>
        <taxon>Metazoa</taxon>
        <taxon>Spiralia</taxon>
        <taxon>Lophotrochozoa</taxon>
        <taxon>Platyhelminthes</taxon>
        <taxon>Trematoda</taxon>
        <taxon>Digenea</taxon>
        <taxon>Strigeidida</taxon>
        <taxon>Schistosomatoidea</taxon>
        <taxon>Schistosomatidae</taxon>
        <taxon>Schistosoma</taxon>
    </lineage>
</organism>
<dbReference type="Gene3D" id="1.20.1730.10">
    <property type="entry name" value="Sodium/glucose cotransporter"/>
    <property type="match status" value="1"/>
</dbReference>
<comment type="similarity">
    <text evidence="2">Belongs to the sodium:solute symporter (SSF) (TC 2.A.21) family.</text>
</comment>
<feature type="transmembrane region" description="Helical" evidence="7">
    <location>
        <begin position="82"/>
        <end position="103"/>
    </location>
</feature>
<feature type="transmembrane region" description="Helical" evidence="7">
    <location>
        <begin position="582"/>
        <end position="602"/>
    </location>
</feature>
<feature type="transmembrane region" description="Helical" evidence="7">
    <location>
        <begin position="542"/>
        <end position="562"/>
    </location>
</feature>
<feature type="transmembrane region" description="Helical" evidence="7">
    <location>
        <begin position="134"/>
        <end position="156"/>
    </location>
</feature>
<evidence type="ECO:0008006" key="10">
    <source>
        <dbReference type="Google" id="ProtNLM"/>
    </source>
</evidence>
<dbReference type="EMBL" id="JALJAT010000005">
    <property type="protein sequence ID" value="KAK4469016.1"/>
    <property type="molecule type" value="Genomic_DNA"/>
</dbReference>
<feature type="transmembrane region" description="Helical" evidence="7">
    <location>
        <begin position="478"/>
        <end position="497"/>
    </location>
</feature>
<dbReference type="PANTHER" id="PTHR11819:SF150">
    <property type="entry name" value="SODIUM_MYO-INOSITOL COTRANSPORTER"/>
    <property type="match status" value="1"/>
</dbReference>
<feature type="transmembrane region" description="Helical" evidence="7">
    <location>
        <begin position="509"/>
        <end position="530"/>
    </location>
</feature>
<dbReference type="GO" id="GO:0005886">
    <property type="term" value="C:plasma membrane"/>
    <property type="evidence" value="ECO:0007669"/>
    <property type="project" value="TreeGrafter"/>
</dbReference>
<reference evidence="8" key="2">
    <citation type="journal article" date="2023" name="Infect Dis Poverty">
        <title>Chromosome-scale genome of the human blood fluke Schistosoma mekongi and its implications for public health.</title>
        <authorList>
            <person name="Zhou M."/>
            <person name="Xu L."/>
            <person name="Xu D."/>
            <person name="Chen W."/>
            <person name="Khan J."/>
            <person name="Hu Y."/>
            <person name="Huang H."/>
            <person name="Wei H."/>
            <person name="Zhang Y."/>
            <person name="Chusongsang P."/>
            <person name="Tanasarnprasert K."/>
            <person name="Hu X."/>
            <person name="Limpanont Y."/>
            <person name="Lv Z."/>
        </authorList>
    </citation>
    <scope>NUCLEOTIDE SEQUENCE</scope>
    <source>
        <strain evidence="8">LV_2022a</strain>
    </source>
</reference>
<sequence length="881" mass="97651">IRFCLSQSRSSLTAEDSASEITAWLSYLNAAIFRVIYYKLRATPFIKIMNLNAVDVVVLVVYFIALLGTGIYALFASKRGTITGYFLAGRFMTWLPVGASLFASNIGSEHFIGLAGSGAAAGIAVGAFELNASILLQLLGWVFLPVYIASGVFTLPEYMKKRYGGERIHIYLALLSLILYIFTKISVNLYSGSLFLTEALQWNTWVSIVMLLFLTGIITVTGGLAAVLYTDTLQFFVMIIGALVLAIISYISVGGFSGVLSSYGQAIAHMNISSNNDSGILISLANVLNTTNYTSLTQLASSPEVSSSLRCSLPSPNAFILLRGITDPDMPWLGFLLGQTPASIWYWCADQMMVQRVLAAKSLSHAQGATLMAGLIKQLPLFLMVIPGMISRILFPDEIGCRPGEDCYRICGQRSGCSNLAYPKLVINVMPSGLRGLMLAVMLAALISDLTSIFNSATTLFTVDVYQKIRKKAKNMELMFVSRIFVIVLIMLSIAWIPVIQKFQGSQLFIYIQAVSAYLAPPVAAVYLCAILNKRSTERGAFIGLMYGLVIGLLRLILTVIYHEPVCGEEDTRPWIIKNIHYMYFALFSFLTCGIIVCLLSLTEHRPTNEQLSRLTYWTAWDNSTTNELYEINSLSFNDNNENSLHNTKYHSYQINELVINKELTSSDVSTTVNSSLVSNRDKSIKQQQQQQQQQKEPVNNENTKDHDSVVNSSSEYSSSAYKILKNICLWLCGCADHPCSNVDLKGKFHCNCCSSLCDHLSPIHNNNNSYSYSDNKKMYIITSSGSSLIDDNALKKTMLADKNTTRITCLQQDPIVKLSLTIGLLLTTMLSVFGFIFFSVYFNPIHIGPLPVIVNRIIHLNDTLMNAIQLLNRYNIITLQ</sequence>
<evidence type="ECO:0000256" key="6">
    <source>
        <dbReference type="SAM" id="MobiDB-lite"/>
    </source>
</evidence>
<keyword evidence="4 7" id="KW-1133">Transmembrane helix</keyword>
<dbReference type="PANTHER" id="PTHR11819">
    <property type="entry name" value="SOLUTE CARRIER FAMILY 5"/>
    <property type="match status" value="1"/>
</dbReference>
<evidence type="ECO:0000313" key="9">
    <source>
        <dbReference type="Proteomes" id="UP001292079"/>
    </source>
</evidence>
<feature type="transmembrane region" description="Helical" evidence="7">
    <location>
        <begin position="21"/>
        <end position="40"/>
    </location>
</feature>
<proteinExistence type="inferred from homology"/>
<dbReference type="PROSITE" id="PS50283">
    <property type="entry name" value="NA_SOLUT_SYMP_3"/>
    <property type="match status" value="1"/>
</dbReference>
<reference evidence="8" key="1">
    <citation type="submission" date="2022-04" db="EMBL/GenBank/DDBJ databases">
        <authorList>
            <person name="Xu L."/>
            <person name="Lv Z."/>
        </authorList>
    </citation>
    <scope>NUCLEOTIDE SEQUENCE</scope>
    <source>
        <strain evidence="8">LV_2022a</strain>
    </source>
</reference>
<feature type="region of interest" description="Disordered" evidence="6">
    <location>
        <begin position="680"/>
        <end position="713"/>
    </location>
</feature>
<feature type="non-terminal residue" evidence="8">
    <location>
        <position position="881"/>
    </location>
</feature>
<evidence type="ECO:0000256" key="5">
    <source>
        <dbReference type="ARBA" id="ARBA00023136"/>
    </source>
</evidence>
<keyword evidence="5 7" id="KW-0472">Membrane</keyword>
<name>A0AAE2D2N0_SCHME</name>
<feature type="transmembrane region" description="Helical" evidence="7">
    <location>
        <begin position="52"/>
        <end position="76"/>
    </location>
</feature>
<evidence type="ECO:0000256" key="4">
    <source>
        <dbReference type="ARBA" id="ARBA00022989"/>
    </source>
</evidence>
<feature type="transmembrane region" description="Helical" evidence="7">
    <location>
        <begin position="369"/>
        <end position="390"/>
    </location>
</feature>
<evidence type="ECO:0000313" key="8">
    <source>
        <dbReference type="EMBL" id="KAK4469016.1"/>
    </source>
</evidence>
<dbReference type="Proteomes" id="UP001292079">
    <property type="component" value="Unassembled WGS sequence"/>
</dbReference>
<dbReference type="InterPro" id="IPR001734">
    <property type="entry name" value="Na/solute_symporter"/>
</dbReference>